<keyword evidence="2" id="KW-0489">Methyltransferase</keyword>
<dbReference type="InterPro" id="IPR005299">
    <property type="entry name" value="MeTrfase_7"/>
</dbReference>
<comment type="similarity">
    <text evidence="1">Belongs to the methyltransferase superfamily. Type-7 methyltransferase family.</text>
</comment>
<evidence type="ECO:0000256" key="4">
    <source>
        <dbReference type="ARBA" id="ARBA00022723"/>
    </source>
</evidence>
<evidence type="ECO:0000313" key="7">
    <source>
        <dbReference type="Proteomes" id="UP001318860"/>
    </source>
</evidence>
<dbReference type="EMBL" id="JABTTQ020000002">
    <property type="protein sequence ID" value="KAK6162743.1"/>
    <property type="molecule type" value="Genomic_DNA"/>
</dbReference>
<dbReference type="PANTHER" id="PTHR31009">
    <property type="entry name" value="S-ADENOSYL-L-METHIONINE:CARBOXYL METHYLTRANSFERASE FAMILY PROTEIN"/>
    <property type="match status" value="1"/>
</dbReference>
<keyword evidence="3" id="KW-0808">Transferase</keyword>
<gene>
    <name evidence="6" type="ORF">DH2020_002584</name>
</gene>
<keyword evidence="7" id="KW-1185">Reference proteome</keyword>
<dbReference type="SUPFAM" id="SSF53335">
    <property type="entry name" value="S-adenosyl-L-methionine-dependent methyltransferases"/>
    <property type="match status" value="1"/>
</dbReference>
<name>A0ABR0XUH4_REHGL</name>
<evidence type="ECO:0000256" key="2">
    <source>
        <dbReference type="ARBA" id="ARBA00022603"/>
    </source>
</evidence>
<comment type="caution">
    <text evidence="6">The sequence shown here is derived from an EMBL/GenBank/DDBJ whole genome shotgun (WGS) entry which is preliminary data.</text>
</comment>
<proteinExistence type="inferred from homology"/>
<keyword evidence="4" id="KW-0479">Metal-binding</keyword>
<dbReference type="Gene3D" id="1.10.1200.270">
    <property type="entry name" value="Methyltransferase, alpha-helical capping domain"/>
    <property type="match status" value="1"/>
</dbReference>
<dbReference type="InterPro" id="IPR029063">
    <property type="entry name" value="SAM-dependent_MTases_sf"/>
</dbReference>
<evidence type="ECO:0000256" key="1">
    <source>
        <dbReference type="ARBA" id="ARBA00007967"/>
    </source>
</evidence>
<protein>
    <submittedName>
        <fullName evidence="6">Uncharacterized protein</fullName>
    </submittedName>
</protein>
<evidence type="ECO:0000256" key="5">
    <source>
        <dbReference type="ARBA" id="ARBA00022842"/>
    </source>
</evidence>
<evidence type="ECO:0000256" key="3">
    <source>
        <dbReference type="ARBA" id="ARBA00022679"/>
    </source>
</evidence>
<sequence length="463" mass="52223">MELNKILHMNVGDGETSYANNSGLQKVIMSKTWSVLDDTLKSMFTENGFLKCMKMADLGCSSGPNTLFLISHIMDTIQDLCKHNNNLNSLPQLEVLLNDLPNNDFNNLFKLLSEFCQNNGKEKLELFVYGVPGSFYDRLFPSNSLHFAYTSCSLHWLSKIPEGVGKNNKENIHVAVTSPPEVLDAYVNQFKMDFSRFLRLRAEEITFGGRMVLVSIGRSSKDPRPFSKDEYAPITILSQTLSDMVAQGLVKEEDLYSFNMPVYTPYPQEIEAIISGDGSFNLDKMEVFHVPCDAQYDDYDDMVFDKFKSGKIVADCVRAFTEPMLASHFGGSINIDGVYDIYAKKLAQHLSKERLSSSLSDTVCCGFVFDSSKSLVKVDKFIWLEEPRKDKLLAEADDGGRNVKKRAKVDKLNCGFNNTDAAIFTRLRTLYCHTIVADDLNEERESILDLAKKFSNEKMKAHG</sequence>
<accession>A0ABR0XUH4</accession>
<organism evidence="6 7">
    <name type="scientific">Rehmannia glutinosa</name>
    <name type="common">Chinese foxglove</name>
    <dbReference type="NCBI Taxonomy" id="99300"/>
    <lineage>
        <taxon>Eukaryota</taxon>
        <taxon>Viridiplantae</taxon>
        <taxon>Streptophyta</taxon>
        <taxon>Embryophyta</taxon>
        <taxon>Tracheophyta</taxon>
        <taxon>Spermatophyta</taxon>
        <taxon>Magnoliopsida</taxon>
        <taxon>eudicotyledons</taxon>
        <taxon>Gunneridae</taxon>
        <taxon>Pentapetalae</taxon>
        <taxon>asterids</taxon>
        <taxon>lamiids</taxon>
        <taxon>Lamiales</taxon>
        <taxon>Orobanchaceae</taxon>
        <taxon>Rehmannieae</taxon>
        <taxon>Rehmannia</taxon>
    </lineage>
</organism>
<dbReference type="Proteomes" id="UP001318860">
    <property type="component" value="Unassembled WGS sequence"/>
</dbReference>
<dbReference type="Pfam" id="PF03492">
    <property type="entry name" value="Methyltransf_7"/>
    <property type="match status" value="1"/>
</dbReference>
<evidence type="ECO:0000313" key="6">
    <source>
        <dbReference type="EMBL" id="KAK6162743.1"/>
    </source>
</evidence>
<dbReference type="Gene3D" id="3.40.50.150">
    <property type="entry name" value="Vaccinia Virus protein VP39"/>
    <property type="match status" value="1"/>
</dbReference>
<dbReference type="InterPro" id="IPR042086">
    <property type="entry name" value="MeTrfase_capping"/>
</dbReference>
<reference evidence="6 7" key="1">
    <citation type="journal article" date="2021" name="Comput. Struct. Biotechnol. J.">
        <title>De novo genome assembly of the potent medicinal plant Rehmannia glutinosa using nanopore technology.</title>
        <authorList>
            <person name="Ma L."/>
            <person name="Dong C."/>
            <person name="Song C."/>
            <person name="Wang X."/>
            <person name="Zheng X."/>
            <person name="Niu Y."/>
            <person name="Chen S."/>
            <person name="Feng W."/>
        </authorList>
    </citation>
    <scope>NUCLEOTIDE SEQUENCE [LARGE SCALE GENOMIC DNA]</scope>
    <source>
        <strain evidence="6">DH-2019</strain>
    </source>
</reference>
<keyword evidence="5" id="KW-0460">Magnesium</keyword>